<reference evidence="2 3" key="1">
    <citation type="submission" date="2016-01" db="EMBL/GenBank/DDBJ databases">
        <title>Whole genome sequence and analysis of Micromonospora rosaria DSM 803, which can produce antibacterial substance rosamicin.</title>
        <authorList>
            <person name="Yang H."/>
            <person name="He X."/>
            <person name="Zhu D."/>
        </authorList>
    </citation>
    <scope>NUCLEOTIDE SEQUENCE [LARGE SCALE GENOMIC DNA]</scope>
    <source>
        <strain evidence="2 3">DSM 803</strain>
    </source>
</reference>
<dbReference type="Proteomes" id="UP000070620">
    <property type="component" value="Unassembled WGS sequence"/>
</dbReference>
<proteinExistence type="predicted"/>
<comment type="caution">
    <text evidence="2">The sequence shown here is derived from an EMBL/GenBank/DDBJ whole genome shotgun (WGS) entry which is preliminary data.</text>
</comment>
<evidence type="ECO:0000313" key="2">
    <source>
        <dbReference type="EMBL" id="KXK60493.1"/>
    </source>
</evidence>
<dbReference type="AlphaFoldDB" id="A0A136PPZ6"/>
<feature type="domain" description="HTH cro/C1-type" evidence="1">
    <location>
        <begin position="20"/>
        <end position="50"/>
    </location>
</feature>
<gene>
    <name evidence="2" type="ORF">AWW66_18755</name>
</gene>
<organism evidence="2 3">
    <name type="scientific">Micromonospora rosaria</name>
    <dbReference type="NCBI Taxonomy" id="47874"/>
    <lineage>
        <taxon>Bacteria</taxon>
        <taxon>Bacillati</taxon>
        <taxon>Actinomycetota</taxon>
        <taxon>Actinomycetes</taxon>
        <taxon>Micromonosporales</taxon>
        <taxon>Micromonosporaceae</taxon>
        <taxon>Micromonospora</taxon>
    </lineage>
</organism>
<name>A0A136PPZ6_9ACTN</name>
<sequence>MERLAKGRHHLANRTSLLRMISAWESGARDASDPYRLLLCEAYGKSPDELGLGGGTEHVRSDIGLAYLGSLESATSALGELARFDEMKHSAVILGKYMPDALNAACLDWLFGESLADLRLSGSKVTSQDVAEVRTMTENLDRLDRFLGGEQCRLMALRYLRERVVPALKASKTQAVGRDLFSATAILCELVGWMAYDTSRHSRSGTSPRP</sequence>
<dbReference type="EMBL" id="LRQV01000070">
    <property type="protein sequence ID" value="KXK60493.1"/>
    <property type="molecule type" value="Genomic_DNA"/>
</dbReference>
<keyword evidence="3" id="KW-1185">Reference proteome</keyword>
<accession>A0A136PPZ6</accession>
<dbReference type="PROSITE" id="PS50943">
    <property type="entry name" value="HTH_CROC1"/>
    <property type="match status" value="1"/>
</dbReference>
<dbReference type="InterPro" id="IPR001387">
    <property type="entry name" value="Cro/C1-type_HTH"/>
</dbReference>
<evidence type="ECO:0000259" key="1">
    <source>
        <dbReference type="PROSITE" id="PS50943"/>
    </source>
</evidence>
<dbReference type="OrthoDB" id="3213425at2"/>
<protein>
    <recommendedName>
        <fullName evidence="1">HTH cro/C1-type domain-containing protein</fullName>
    </recommendedName>
</protein>
<evidence type="ECO:0000313" key="3">
    <source>
        <dbReference type="Proteomes" id="UP000070620"/>
    </source>
</evidence>